<evidence type="ECO:0000313" key="3">
    <source>
        <dbReference type="Proteomes" id="UP000184471"/>
    </source>
</evidence>
<dbReference type="Proteomes" id="UP000184471">
    <property type="component" value="Unassembled WGS sequence"/>
</dbReference>
<gene>
    <name evidence="2" type="ORF">SAMN05444351_4422</name>
</gene>
<sequence length="99" mass="10342">MRRGLPWAVAALGLVLLVAGVVVFRRESRPGAVVYGGSYAPLTPTRAYESSLELSFDRVDVLWTYGSLLGAGLAVAGALVLAGVGGWALGRRSGRRAGR</sequence>
<reference evidence="2 3" key="1">
    <citation type="submission" date="2016-11" db="EMBL/GenBank/DDBJ databases">
        <authorList>
            <person name="Jaros S."/>
            <person name="Januszkiewicz K."/>
            <person name="Wedrychowicz H."/>
        </authorList>
    </citation>
    <scope>NUCLEOTIDE SEQUENCE [LARGE SCALE GENOMIC DNA]</scope>
    <source>
        <strain evidence="2 3">DSM 45408</strain>
    </source>
</reference>
<dbReference type="RefSeq" id="WP_073422537.1">
    <property type="nucleotide sequence ID" value="NZ_FQVX01000006.1"/>
</dbReference>
<dbReference type="EMBL" id="FQVX01000006">
    <property type="protein sequence ID" value="SHH27561.1"/>
    <property type="molecule type" value="Genomic_DNA"/>
</dbReference>
<keyword evidence="1" id="KW-0472">Membrane</keyword>
<feature type="transmembrane region" description="Helical" evidence="1">
    <location>
        <begin position="62"/>
        <end position="89"/>
    </location>
</feature>
<keyword evidence="3" id="KW-1185">Reference proteome</keyword>
<keyword evidence="1" id="KW-1133">Transmembrane helix</keyword>
<accession>A0A1M5RN37</accession>
<proteinExistence type="predicted"/>
<dbReference type="OrthoDB" id="5198521at2"/>
<keyword evidence="1" id="KW-0812">Transmembrane</keyword>
<name>A0A1M5RN37_9ACTN</name>
<dbReference type="STRING" id="1070870.SAMN05444351_4422"/>
<evidence type="ECO:0000256" key="1">
    <source>
        <dbReference type="SAM" id="Phobius"/>
    </source>
</evidence>
<dbReference type="AlphaFoldDB" id="A0A1M5RN37"/>
<protein>
    <submittedName>
        <fullName evidence="2">Uncharacterized protein</fullName>
    </submittedName>
</protein>
<organism evidence="2 3">
    <name type="scientific">Geodermatophilus nigrescens</name>
    <dbReference type="NCBI Taxonomy" id="1070870"/>
    <lineage>
        <taxon>Bacteria</taxon>
        <taxon>Bacillati</taxon>
        <taxon>Actinomycetota</taxon>
        <taxon>Actinomycetes</taxon>
        <taxon>Geodermatophilales</taxon>
        <taxon>Geodermatophilaceae</taxon>
        <taxon>Geodermatophilus</taxon>
    </lineage>
</organism>
<evidence type="ECO:0000313" key="2">
    <source>
        <dbReference type="EMBL" id="SHH27561.1"/>
    </source>
</evidence>